<evidence type="ECO:0000313" key="8">
    <source>
        <dbReference type="Proteomes" id="UP000000692"/>
    </source>
</evidence>
<sequence>MTLTRRQALLAGAALPAAAALPALIPAAAHAQAAAGGPARDHALGNFRVTSLLTGAMPMDNPREIYATDASEEDFAAVAEAGFVPVDRSVNSFTPIVVNTGAEVVLFDTGLSPEGIVSALQGAGYTPDDVTHIVLSHMHPDHIGGVMGADGAPVFGNARYFTGQQEFDFWATQANERFDLNVRPLAERFTFLDDGDTVVGGITATAAFGHTPGHMAFHLENEGRRLLFIADAATHYVFSLANPEWEVVFDADKAAAAATRRRLLDLAATDRIAIAGYHMPFPGIGFIETRGTGFGYVPASYQFG</sequence>
<dbReference type="HOGENOM" id="CLU_056519_0_1_5"/>
<evidence type="ECO:0000256" key="2">
    <source>
        <dbReference type="ARBA" id="ARBA00022723"/>
    </source>
</evidence>
<dbReference type="Proteomes" id="UP000000692">
    <property type="component" value="Chromosome"/>
</dbReference>
<dbReference type="PROSITE" id="PS51318">
    <property type="entry name" value="TAT"/>
    <property type="match status" value="1"/>
</dbReference>
<evidence type="ECO:0000256" key="1">
    <source>
        <dbReference type="ARBA" id="ARBA00007749"/>
    </source>
</evidence>
<feature type="chain" id="PRO_5003391870" evidence="5">
    <location>
        <begin position="32"/>
        <end position="304"/>
    </location>
</feature>
<keyword evidence="4" id="KW-0862">Zinc</keyword>
<reference evidence="7 8" key="1">
    <citation type="journal article" date="2011" name="J. Bacteriol.">
        <title>Complete genome sequence of the industrial strain Ketogulonicigenium vulgare WSH-001.</title>
        <authorList>
            <person name="Liu L."/>
            <person name="Li Y."/>
            <person name="Zhang J."/>
            <person name="Zhou Z."/>
            <person name="Liu J."/>
            <person name="Li X."/>
            <person name="Zhou J."/>
            <person name="Du G."/>
            <person name="Wang L."/>
            <person name="Chen J."/>
        </authorList>
    </citation>
    <scope>NUCLEOTIDE SEQUENCE [LARGE SCALE GENOMIC DNA]</scope>
    <source>
        <strain evidence="7 8">WSH-001</strain>
    </source>
</reference>
<dbReference type="SMART" id="SM00849">
    <property type="entry name" value="Lactamase_B"/>
    <property type="match status" value="1"/>
</dbReference>
<gene>
    <name evidence="7" type="ordered locus">KVU_2393</name>
</gene>
<dbReference type="CDD" id="cd07720">
    <property type="entry name" value="OPHC2-like_MBL-fold"/>
    <property type="match status" value="1"/>
</dbReference>
<dbReference type="OrthoDB" id="9773738at2"/>
<proteinExistence type="inferred from homology"/>
<dbReference type="PANTHER" id="PTHR42978">
    <property type="entry name" value="QUORUM-QUENCHING LACTONASE YTNP-RELATED-RELATED"/>
    <property type="match status" value="1"/>
</dbReference>
<dbReference type="GO" id="GO:0016787">
    <property type="term" value="F:hydrolase activity"/>
    <property type="evidence" value="ECO:0007669"/>
    <property type="project" value="UniProtKB-KW"/>
</dbReference>
<dbReference type="InterPro" id="IPR006311">
    <property type="entry name" value="TAT_signal"/>
</dbReference>
<dbReference type="EMBL" id="CP002018">
    <property type="protein sequence ID" value="AEM42232.1"/>
    <property type="molecule type" value="Genomic_DNA"/>
</dbReference>
<protein>
    <submittedName>
        <fullName evidence="7">Beta-lactamase domain protein</fullName>
    </submittedName>
</protein>
<keyword evidence="2" id="KW-0479">Metal-binding</keyword>
<comment type="similarity">
    <text evidence="1">Belongs to the metallo-beta-lactamase superfamily.</text>
</comment>
<dbReference type="SUPFAM" id="SSF56281">
    <property type="entry name" value="Metallo-hydrolase/oxidoreductase"/>
    <property type="match status" value="1"/>
</dbReference>
<evidence type="ECO:0000256" key="4">
    <source>
        <dbReference type="ARBA" id="ARBA00022833"/>
    </source>
</evidence>
<keyword evidence="5" id="KW-0732">Signal</keyword>
<accession>F9Y742</accession>
<dbReference type="PATRIC" id="fig|759362.5.peg.2487"/>
<feature type="domain" description="Metallo-beta-lactamase" evidence="6">
    <location>
        <begin position="91"/>
        <end position="278"/>
    </location>
</feature>
<dbReference type="Gene3D" id="3.60.15.10">
    <property type="entry name" value="Ribonuclease Z/Hydroxyacylglutathione hydrolase-like"/>
    <property type="match status" value="1"/>
</dbReference>
<dbReference type="PANTHER" id="PTHR42978:SF6">
    <property type="entry name" value="QUORUM-QUENCHING LACTONASE YTNP-RELATED"/>
    <property type="match status" value="1"/>
</dbReference>
<dbReference type="AlphaFoldDB" id="F9Y742"/>
<feature type="signal peptide" evidence="5">
    <location>
        <begin position="1"/>
        <end position="31"/>
    </location>
</feature>
<keyword evidence="3" id="KW-0378">Hydrolase</keyword>
<evidence type="ECO:0000259" key="6">
    <source>
        <dbReference type="SMART" id="SM00849"/>
    </source>
</evidence>
<dbReference type="Pfam" id="PF00753">
    <property type="entry name" value="Lactamase_B"/>
    <property type="match status" value="1"/>
</dbReference>
<dbReference type="eggNOG" id="COG0491">
    <property type="taxonomic scope" value="Bacteria"/>
</dbReference>
<dbReference type="RefSeq" id="WP_014538089.1">
    <property type="nucleotide sequence ID" value="NC_017384.1"/>
</dbReference>
<evidence type="ECO:0000313" key="7">
    <source>
        <dbReference type="EMBL" id="AEM42232.1"/>
    </source>
</evidence>
<organism evidence="7 8">
    <name type="scientific">Ketogulonicigenium vulgare (strain WSH-001)</name>
    <dbReference type="NCBI Taxonomy" id="759362"/>
    <lineage>
        <taxon>Bacteria</taxon>
        <taxon>Pseudomonadati</taxon>
        <taxon>Pseudomonadota</taxon>
        <taxon>Alphaproteobacteria</taxon>
        <taxon>Rhodobacterales</taxon>
        <taxon>Roseobacteraceae</taxon>
        <taxon>Ketogulonicigenium</taxon>
    </lineage>
</organism>
<dbReference type="InterPro" id="IPR001279">
    <property type="entry name" value="Metallo-B-lactamas"/>
</dbReference>
<name>F9Y742_KETVW</name>
<keyword evidence="8" id="KW-1185">Reference proteome</keyword>
<evidence type="ECO:0000256" key="5">
    <source>
        <dbReference type="SAM" id="SignalP"/>
    </source>
</evidence>
<dbReference type="GO" id="GO:0046872">
    <property type="term" value="F:metal ion binding"/>
    <property type="evidence" value="ECO:0007669"/>
    <property type="project" value="UniProtKB-KW"/>
</dbReference>
<dbReference type="InterPro" id="IPR051013">
    <property type="entry name" value="MBL_superfamily_lactonases"/>
</dbReference>
<dbReference type="KEGG" id="kvl:KVU_2393"/>
<evidence type="ECO:0000256" key="3">
    <source>
        <dbReference type="ARBA" id="ARBA00022801"/>
    </source>
</evidence>
<dbReference type="InterPro" id="IPR036866">
    <property type="entry name" value="RibonucZ/Hydroxyglut_hydro"/>
</dbReference>